<sequence>MDNNPHQNPYPYHHHGYPPPGQDPYAHPHQHPHPHPQPLYQYPYSPQYHPAPHMYMPPGHAPGPSPIEYRHSLSGPFSYQYAHPVPLTPPQPTLQHHATFHYGSSPYPFQQSLSGHFQPPESNPQSSAPYQQPAQYPPPRSNSELHSRQNSLSGHSMPENTSSLGANMGSAPPVAMAYPPLDHQLSNMHLSGSHPSAPVSSQAPKVFPVAAATSSPELDVPLYPKASKWEGPNLGRADSANQCAFSRKDSQTGLNMQIVPFHTGSLRVLLLHGNLDIWVFEAKGLPNLDMFHKTLGDVFGSFSSSISRKVGGKGDAKNTSDPYVTIAIAGAVIGRTYVINNDENPVWMQHFNIPVAHQAAEVQFVVKDSDVLGSEIIGVAAIPVEEIYSRQKIEGSYPLLNDNGKPCKPGAVLRLSIQYSPMENLSIYHHGVGAGPDYVGVPGTYFPLRKGVKVTLYQDANVPNGILPTMKLDQGMTYVHGKCWSDIFDAIRQARRLIYITGWSVWHKVRLVRDAGPASDCTLGDILRSKSQEGVRVLLLIWDDPTSRSILGYKMEVGTIYTHHQKTVIVDADAGKNIRKIIAFVGGLDLCDGRYDDPYHPLFRSLQTIHKDDYHNPTYTNSTEGCPREPWHDMHSKIDGPAAYDVLVNFEERWLKASKPHGLKKLKKPFDDALLRIERIPDIMGVSDFTESECDPEGWHVQIFRSIDSNSVKGFPKDPKGATSKNLVCGKNVLIDMSIHTAYVKAIRSAQHFIYIENQYFLGSSFNWSSYKNLGADNLIPMEIALKIASKIKANQRFAAYIVMPMWPEGVPTGSATQRILFWQLKTREMMYETIYRALVEVGLDGIYTPEDYLNFFCLANREKDGYQPPGNESPRSANTPESQSRKSRRFMIYVHSKGMIVDDEYVIVGSANINQRSLEGTRDTEIAMGAYQPQYTWAAKHSSPLGQIYGYRMSLWAEHTGVVEDCFTQPESLDCVRRVVQMGKLNWKQFASEEVTEMRGHLVKYPEDVCPKALFAALMFSSIDVDLAARRLQQLPPLPKTGLSPLPQPTIPTVLKPGSLPPLPSISTSLVHQRLPCNHCQAFL</sequence>
<evidence type="ECO:0000313" key="14">
    <source>
        <dbReference type="EMBL" id="KAK9035929.1"/>
    </source>
</evidence>
<dbReference type="InterPro" id="IPR035892">
    <property type="entry name" value="C2_domain_sf"/>
</dbReference>
<gene>
    <name evidence="14" type="ORF">V6N11_077952</name>
</gene>
<dbReference type="PANTHER" id="PTHR18896:SF65">
    <property type="entry name" value="PHOSPHOLIPASE D BETA 1"/>
    <property type="match status" value="1"/>
</dbReference>
<name>A0ABR2TFA7_9ROSI</name>
<dbReference type="InterPro" id="IPR000008">
    <property type="entry name" value="C2_dom"/>
</dbReference>
<dbReference type="Gene3D" id="2.60.40.150">
    <property type="entry name" value="C2 domain"/>
    <property type="match status" value="1"/>
</dbReference>
<evidence type="ECO:0000256" key="6">
    <source>
        <dbReference type="ARBA" id="ARBA00022737"/>
    </source>
</evidence>
<evidence type="ECO:0000256" key="10">
    <source>
        <dbReference type="ARBA" id="ARBA00023098"/>
    </source>
</evidence>
<evidence type="ECO:0000256" key="11">
    <source>
        <dbReference type="SAM" id="MobiDB-lite"/>
    </source>
</evidence>
<evidence type="ECO:0000256" key="5">
    <source>
        <dbReference type="ARBA" id="ARBA00022723"/>
    </source>
</evidence>
<dbReference type="Gene3D" id="3.30.870.10">
    <property type="entry name" value="Endonuclease Chain A"/>
    <property type="match status" value="2"/>
</dbReference>
<feature type="compositionally biased region" description="Low complexity" evidence="11">
    <location>
        <begin position="124"/>
        <end position="134"/>
    </location>
</feature>
<dbReference type="PROSITE" id="PS50035">
    <property type="entry name" value="PLD"/>
    <property type="match status" value="2"/>
</dbReference>
<evidence type="ECO:0000256" key="3">
    <source>
        <dbReference type="ARBA" id="ARBA00010683"/>
    </source>
</evidence>
<feature type="domain" description="PLD phosphodiesterase" evidence="13">
    <location>
        <begin position="891"/>
        <end position="918"/>
    </location>
</feature>
<dbReference type="InterPro" id="IPR001736">
    <property type="entry name" value="PLipase_D/transphosphatidylase"/>
</dbReference>
<dbReference type="InterPro" id="IPR024632">
    <property type="entry name" value="PLipase_D_C"/>
</dbReference>
<dbReference type="PROSITE" id="PS50004">
    <property type="entry name" value="C2"/>
    <property type="match status" value="1"/>
</dbReference>
<evidence type="ECO:0000256" key="7">
    <source>
        <dbReference type="ARBA" id="ARBA00022801"/>
    </source>
</evidence>
<keyword evidence="15" id="KW-1185">Reference proteome</keyword>
<evidence type="ECO:0000256" key="8">
    <source>
        <dbReference type="ARBA" id="ARBA00022837"/>
    </source>
</evidence>
<comment type="caution">
    <text evidence="14">The sequence shown here is derived from an EMBL/GenBank/DDBJ whole genome shotgun (WGS) entry which is preliminary data.</text>
</comment>
<keyword evidence="9" id="KW-0442">Lipid degradation</keyword>
<comment type="similarity">
    <text evidence="3">Belongs to the phospholipase D family. C2-PLD subfamily.</text>
</comment>
<dbReference type="SUPFAM" id="SSF56024">
    <property type="entry name" value="Phospholipase D/nuclease"/>
    <property type="match status" value="2"/>
</dbReference>
<evidence type="ECO:0000256" key="9">
    <source>
        <dbReference type="ARBA" id="ARBA00022963"/>
    </source>
</evidence>
<dbReference type="Pfam" id="PF00614">
    <property type="entry name" value="PLDc"/>
    <property type="match status" value="2"/>
</dbReference>
<dbReference type="CDD" id="cd04015">
    <property type="entry name" value="C2_plant_PLD"/>
    <property type="match status" value="1"/>
</dbReference>
<feature type="domain" description="PLD phosphodiesterase" evidence="13">
    <location>
        <begin position="559"/>
        <end position="594"/>
    </location>
</feature>
<dbReference type="SMART" id="SM00155">
    <property type="entry name" value="PLDc"/>
    <property type="match status" value="2"/>
</dbReference>
<evidence type="ECO:0000256" key="1">
    <source>
        <dbReference type="ARBA" id="ARBA00000798"/>
    </source>
</evidence>
<dbReference type="Pfam" id="PF12357">
    <property type="entry name" value="PLD_C"/>
    <property type="match status" value="1"/>
</dbReference>
<feature type="compositionally biased region" description="Polar residues" evidence="11">
    <location>
        <begin position="141"/>
        <end position="165"/>
    </location>
</feature>
<evidence type="ECO:0000256" key="2">
    <source>
        <dbReference type="ARBA" id="ARBA00001913"/>
    </source>
</evidence>
<comment type="catalytic activity">
    <reaction evidence="1">
        <text>a 1,2-diacyl-sn-glycero-3-phosphocholine + H2O = a 1,2-diacyl-sn-glycero-3-phosphate + choline + H(+)</text>
        <dbReference type="Rhea" id="RHEA:14445"/>
        <dbReference type="ChEBI" id="CHEBI:15354"/>
        <dbReference type="ChEBI" id="CHEBI:15377"/>
        <dbReference type="ChEBI" id="CHEBI:15378"/>
        <dbReference type="ChEBI" id="CHEBI:57643"/>
        <dbReference type="ChEBI" id="CHEBI:58608"/>
        <dbReference type="EC" id="3.1.4.4"/>
    </reaction>
</comment>
<feature type="region of interest" description="Disordered" evidence="11">
    <location>
        <begin position="88"/>
        <end position="179"/>
    </location>
</feature>
<dbReference type="EC" id="3.1.4.4" evidence="4"/>
<keyword evidence="10" id="KW-0443">Lipid metabolism</keyword>
<comment type="cofactor">
    <cofactor evidence="2">
        <name>Ca(2+)</name>
        <dbReference type="ChEBI" id="CHEBI:29108"/>
    </cofactor>
</comment>
<evidence type="ECO:0000259" key="12">
    <source>
        <dbReference type="PROSITE" id="PS50004"/>
    </source>
</evidence>
<organism evidence="14 15">
    <name type="scientific">Hibiscus sabdariffa</name>
    <name type="common">roselle</name>
    <dbReference type="NCBI Taxonomy" id="183260"/>
    <lineage>
        <taxon>Eukaryota</taxon>
        <taxon>Viridiplantae</taxon>
        <taxon>Streptophyta</taxon>
        <taxon>Embryophyta</taxon>
        <taxon>Tracheophyta</taxon>
        <taxon>Spermatophyta</taxon>
        <taxon>Magnoliopsida</taxon>
        <taxon>eudicotyledons</taxon>
        <taxon>Gunneridae</taxon>
        <taxon>Pentapetalae</taxon>
        <taxon>rosids</taxon>
        <taxon>malvids</taxon>
        <taxon>Malvales</taxon>
        <taxon>Malvaceae</taxon>
        <taxon>Malvoideae</taxon>
        <taxon>Hibiscus</taxon>
    </lineage>
</organism>
<keyword evidence="7" id="KW-0378">Hydrolase</keyword>
<dbReference type="SMART" id="SM00239">
    <property type="entry name" value="C2"/>
    <property type="match status" value="1"/>
</dbReference>
<feature type="domain" description="C2" evidence="12">
    <location>
        <begin position="255"/>
        <end position="397"/>
    </location>
</feature>
<dbReference type="InterPro" id="IPR015679">
    <property type="entry name" value="PLipase_D_fam"/>
</dbReference>
<evidence type="ECO:0000313" key="15">
    <source>
        <dbReference type="Proteomes" id="UP001396334"/>
    </source>
</evidence>
<accession>A0ABR2TFA7</accession>
<dbReference type="EMBL" id="JBBPBN010000006">
    <property type="protein sequence ID" value="KAK9035929.1"/>
    <property type="molecule type" value="Genomic_DNA"/>
</dbReference>
<dbReference type="PANTHER" id="PTHR18896">
    <property type="entry name" value="PHOSPHOLIPASE D"/>
    <property type="match status" value="1"/>
</dbReference>
<protein>
    <recommendedName>
        <fullName evidence="4">phospholipase D</fullName>
        <ecNumber evidence="4">3.1.4.4</ecNumber>
    </recommendedName>
</protein>
<evidence type="ECO:0000259" key="13">
    <source>
        <dbReference type="PROSITE" id="PS50035"/>
    </source>
</evidence>
<feature type="compositionally biased region" description="Low complexity" evidence="11">
    <location>
        <begin position="1"/>
        <end position="11"/>
    </location>
</feature>
<keyword evidence="6" id="KW-0677">Repeat</keyword>
<dbReference type="CDD" id="cd22541">
    <property type="entry name" value="SP5_N"/>
    <property type="match status" value="1"/>
</dbReference>
<dbReference type="Pfam" id="PF00168">
    <property type="entry name" value="C2"/>
    <property type="match status" value="1"/>
</dbReference>
<keyword evidence="8" id="KW-0106">Calcium</keyword>
<proteinExistence type="inferred from homology"/>
<evidence type="ECO:0000256" key="4">
    <source>
        <dbReference type="ARBA" id="ARBA00012027"/>
    </source>
</evidence>
<keyword evidence="5" id="KW-0479">Metal-binding</keyword>
<reference evidence="14 15" key="1">
    <citation type="journal article" date="2024" name="G3 (Bethesda)">
        <title>Genome assembly of Hibiscus sabdariffa L. provides insights into metabolisms of medicinal natural products.</title>
        <authorList>
            <person name="Kim T."/>
        </authorList>
    </citation>
    <scope>NUCLEOTIDE SEQUENCE [LARGE SCALE GENOMIC DNA]</scope>
    <source>
        <strain evidence="14">TK-2024</strain>
        <tissue evidence="14">Old leaves</tissue>
    </source>
</reference>
<dbReference type="SUPFAM" id="SSF49562">
    <property type="entry name" value="C2 domain (Calcium/lipid-binding domain, CaLB)"/>
    <property type="match status" value="1"/>
</dbReference>
<feature type="region of interest" description="Disordered" evidence="11">
    <location>
        <begin position="1"/>
        <end position="44"/>
    </location>
</feature>
<dbReference type="Proteomes" id="UP001396334">
    <property type="component" value="Unassembled WGS sequence"/>
</dbReference>